<dbReference type="EMBL" id="BDQI01000021">
    <property type="protein sequence ID" value="GAX55849.1"/>
    <property type="molecule type" value="Genomic_DNA"/>
</dbReference>
<proteinExistence type="predicted"/>
<sequence>MARACGRGPSAIPSLAAPPLWNIHTKGRFFMNSAPQVQTLEISDAELDTVSGGLSPQVGIAAGPTAISSSDLVGQFGAVKDEVLDTAGQYHQVGVTVSF</sequence>
<protein>
    <submittedName>
        <fullName evidence="1">Uncharacterized protein</fullName>
    </submittedName>
</protein>
<gene>
    <name evidence="1" type="ORF">SO3561_07412</name>
</gene>
<evidence type="ECO:0000313" key="1">
    <source>
        <dbReference type="EMBL" id="GAX55849.1"/>
    </source>
</evidence>
<evidence type="ECO:0000313" key="2">
    <source>
        <dbReference type="Proteomes" id="UP000217446"/>
    </source>
</evidence>
<dbReference type="Proteomes" id="UP000217446">
    <property type="component" value="Unassembled WGS sequence"/>
</dbReference>
<accession>A0A250VP40</accession>
<reference evidence="2" key="1">
    <citation type="submission" date="2017-05" db="EMBL/GenBank/DDBJ databases">
        <title>Streptomyces olivochromogenes NBRC 3561 whole genome shotgun sequence.</title>
        <authorList>
            <person name="Dohra H."/>
            <person name="Kodani S."/>
        </authorList>
    </citation>
    <scope>NUCLEOTIDE SEQUENCE [LARGE SCALE GENOMIC DNA]</scope>
    <source>
        <strain evidence="2">NBRC 3561</strain>
    </source>
</reference>
<name>A0A250VP40_STROL</name>
<dbReference type="AlphaFoldDB" id="A0A250VP40"/>
<comment type="caution">
    <text evidence="1">The sequence shown here is derived from an EMBL/GenBank/DDBJ whole genome shotgun (WGS) entry which is preliminary data.</text>
</comment>
<keyword evidence="2" id="KW-1185">Reference proteome</keyword>
<organism evidence="1 2">
    <name type="scientific">Streptomyces olivochromogenes</name>
    <dbReference type="NCBI Taxonomy" id="1963"/>
    <lineage>
        <taxon>Bacteria</taxon>
        <taxon>Bacillati</taxon>
        <taxon>Actinomycetota</taxon>
        <taxon>Actinomycetes</taxon>
        <taxon>Kitasatosporales</taxon>
        <taxon>Streptomycetaceae</taxon>
        <taxon>Streptomyces</taxon>
    </lineage>
</organism>